<evidence type="ECO:0000313" key="2">
    <source>
        <dbReference type="Proteomes" id="UP000323258"/>
    </source>
</evidence>
<dbReference type="Proteomes" id="UP000323258">
    <property type="component" value="Unassembled WGS sequence"/>
</dbReference>
<protein>
    <submittedName>
        <fullName evidence="1">Uncharacterized protein</fullName>
    </submittedName>
</protein>
<sequence>MKKVSVAALAELAIAKGGKRMISVPALVSQLRQAAPGCEHTDEELGDLVAMIAISNGCNLSFIRPPDFDMPGEPSAARGP</sequence>
<gene>
    <name evidence="1" type="ORF">FY036_11540</name>
</gene>
<accession>A0A5D4H0Q9</accession>
<reference evidence="1 2" key="1">
    <citation type="submission" date="2019-08" db="EMBL/GenBank/DDBJ databases">
        <authorList>
            <person name="Seo Y.L."/>
        </authorList>
    </citation>
    <scope>NUCLEOTIDE SEQUENCE [LARGE SCALE GENOMIC DNA]</scope>
    <source>
        <strain evidence="1 2">MaA-C15</strain>
    </source>
</reference>
<keyword evidence="2" id="KW-1185">Reference proteome</keyword>
<proteinExistence type="predicted"/>
<dbReference type="RefSeq" id="WP_148914877.1">
    <property type="nucleotide sequence ID" value="NZ_VSZS01000062.1"/>
</dbReference>
<comment type="caution">
    <text evidence="1">The sequence shown here is derived from an EMBL/GenBank/DDBJ whole genome shotgun (WGS) entry which is preliminary data.</text>
</comment>
<reference evidence="1 2" key="2">
    <citation type="submission" date="2019-09" db="EMBL/GenBank/DDBJ databases">
        <title>Mesorhizobium sp. MaA-C15 isolated from Microcystis aeruginosa.</title>
        <authorList>
            <person name="Jeong S.E."/>
            <person name="Jin H.M."/>
            <person name="Jeon C.O."/>
        </authorList>
    </citation>
    <scope>NUCLEOTIDE SEQUENCE [LARGE SCALE GENOMIC DNA]</scope>
    <source>
        <strain evidence="1 2">MaA-C15</strain>
    </source>
</reference>
<name>A0A5D4H0Q9_9HYPH</name>
<evidence type="ECO:0000313" key="1">
    <source>
        <dbReference type="EMBL" id="TYR32430.1"/>
    </source>
</evidence>
<dbReference type="OrthoDB" id="8085995at2"/>
<dbReference type="EMBL" id="VSZS01000062">
    <property type="protein sequence ID" value="TYR32430.1"/>
    <property type="molecule type" value="Genomic_DNA"/>
</dbReference>
<organism evidence="1 2">
    <name type="scientific">Neoaquamicrobium microcysteis</name>
    <dbReference type="NCBI Taxonomy" id="2682781"/>
    <lineage>
        <taxon>Bacteria</taxon>
        <taxon>Pseudomonadati</taxon>
        <taxon>Pseudomonadota</taxon>
        <taxon>Alphaproteobacteria</taxon>
        <taxon>Hyphomicrobiales</taxon>
        <taxon>Phyllobacteriaceae</taxon>
        <taxon>Neoaquamicrobium</taxon>
    </lineage>
</organism>
<dbReference type="AlphaFoldDB" id="A0A5D4H0Q9"/>